<dbReference type="Pfam" id="PF13507">
    <property type="entry name" value="GATase_5"/>
    <property type="match status" value="1"/>
</dbReference>
<keyword evidence="1" id="KW-0963">Cytoplasm</keyword>
<dbReference type="Proteomes" id="UP000194267">
    <property type="component" value="Unassembled WGS sequence"/>
</dbReference>
<protein>
    <submittedName>
        <fullName evidence="8">Phosphoribosylformylglycinamidine synthase I</fullName>
    </submittedName>
</protein>
<keyword evidence="3" id="KW-0547">Nucleotide-binding</keyword>
<keyword evidence="7" id="KW-0315">Glutamine amidotransferase</keyword>
<dbReference type="SMART" id="SM01211">
    <property type="entry name" value="GATase_5"/>
    <property type="match status" value="1"/>
</dbReference>
<evidence type="ECO:0000256" key="5">
    <source>
        <dbReference type="ARBA" id="ARBA00022801"/>
    </source>
</evidence>
<reference evidence="9" key="1">
    <citation type="submission" date="2016-04" db="EMBL/GenBank/DDBJ databases">
        <authorList>
            <person name="Antunes L.P."/>
            <person name="Martins L.F."/>
            <person name="Pereira R.V."/>
            <person name="Thomas A.M."/>
            <person name="Barbosa D."/>
            <person name="Nascimento L."/>
            <person name="Silva G.M."/>
            <person name="Condomitti G.W."/>
            <person name="Digiampietri L.A."/>
            <person name="Lombardi K.C."/>
            <person name="Ramos P.L."/>
            <person name="Quaggio R.B."/>
            <person name="Oliveira J.C."/>
            <person name="Pascon R.C."/>
            <person name="Cruz J.B."/>
            <person name="Silva A.M."/>
            <person name="Setubal J.C."/>
        </authorList>
    </citation>
    <scope>NUCLEOTIDE SEQUENCE [LARGE SCALE GENOMIC DNA]</scope>
</reference>
<proteinExistence type="predicted"/>
<dbReference type="EMBL" id="LWLV01000896">
    <property type="protein sequence ID" value="OTA41016.1"/>
    <property type="molecule type" value="Genomic_DNA"/>
</dbReference>
<accession>A0A1Y2T5H0</accession>
<gene>
    <name evidence="8" type="ORF">A6D92_10845</name>
</gene>
<dbReference type="NCBIfam" id="TIGR01737">
    <property type="entry name" value="FGAM_synth_I"/>
    <property type="match status" value="1"/>
</dbReference>
<dbReference type="PROSITE" id="PS51273">
    <property type="entry name" value="GATASE_TYPE_1"/>
    <property type="match status" value="1"/>
</dbReference>
<keyword evidence="2" id="KW-0436">Ligase</keyword>
<evidence type="ECO:0000313" key="9">
    <source>
        <dbReference type="Proteomes" id="UP000194267"/>
    </source>
</evidence>
<dbReference type="SUPFAM" id="SSF52317">
    <property type="entry name" value="Class I glutamine amidotransferase-like"/>
    <property type="match status" value="1"/>
</dbReference>
<dbReference type="GO" id="GO:0004642">
    <property type="term" value="F:phosphoribosylformylglycinamidine synthase activity"/>
    <property type="evidence" value="ECO:0007669"/>
    <property type="project" value="InterPro"/>
</dbReference>
<dbReference type="GO" id="GO:0005524">
    <property type="term" value="F:ATP binding"/>
    <property type="evidence" value="ECO:0007669"/>
    <property type="project" value="UniProtKB-KW"/>
</dbReference>
<name>A0A1Y2T5H0_SYMTR</name>
<evidence type="ECO:0000256" key="4">
    <source>
        <dbReference type="ARBA" id="ARBA00022755"/>
    </source>
</evidence>
<keyword evidence="5" id="KW-0378">Hydrolase</keyword>
<keyword evidence="6" id="KW-0067">ATP-binding</keyword>
<dbReference type="GO" id="GO:0006189">
    <property type="term" value="P:'de novo' IMP biosynthetic process"/>
    <property type="evidence" value="ECO:0007669"/>
    <property type="project" value="InterPro"/>
</dbReference>
<dbReference type="InterPro" id="IPR010075">
    <property type="entry name" value="PRibForGlyAmidine_synth_PurQ"/>
</dbReference>
<dbReference type="PANTHER" id="PTHR47552">
    <property type="entry name" value="PHOSPHORIBOSYLFORMYLGLYCINAMIDINE SYNTHASE SUBUNIT PURQ"/>
    <property type="match status" value="1"/>
</dbReference>
<comment type="caution">
    <text evidence="8">The sequence shown here is derived from an EMBL/GenBank/DDBJ whole genome shotgun (WGS) entry which is preliminary data.</text>
</comment>
<dbReference type="AlphaFoldDB" id="A0A1Y2T5H0"/>
<evidence type="ECO:0000256" key="1">
    <source>
        <dbReference type="ARBA" id="ARBA00022490"/>
    </source>
</evidence>
<dbReference type="InterPro" id="IPR029062">
    <property type="entry name" value="Class_I_gatase-like"/>
</dbReference>
<evidence type="ECO:0000313" key="8">
    <source>
        <dbReference type="EMBL" id="OTA41016.1"/>
    </source>
</evidence>
<feature type="non-terminal residue" evidence="8">
    <location>
        <position position="1"/>
    </location>
</feature>
<evidence type="ECO:0000256" key="6">
    <source>
        <dbReference type="ARBA" id="ARBA00022840"/>
    </source>
</evidence>
<dbReference type="GO" id="GO:0016787">
    <property type="term" value="F:hydrolase activity"/>
    <property type="evidence" value="ECO:0007669"/>
    <property type="project" value="UniProtKB-KW"/>
</dbReference>
<keyword evidence="4" id="KW-0658">Purine biosynthesis</keyword>
<evidence type="ECO:0000256" key="2">
    <source>
        <dbReference type="ARBA" id="ARBA00022598"/>
    </source>
</evidence>
<organism evidence="8 9">
    <name type="scientific">Symbiobacterium thermophilum</name>
    <dbReference type="NCBI Taxonomy" id="2734"/>
    <lineage>
        <taxon>Bacteria</taxon>
        <taxon>Bacillati</taxon>
        <taxon>Bacillota</taxon>
        <taxon>Clostridia</taxon>
        <taxon>Eubacteriales</taxon>
        <taxon>Symbiobacteriaceae</taxon>
        <taxon>Symbiobacterium</taxon>
    </lineage>
</organism>
<dbReference type="Gene3D" id="3.40.50.880">
    <property type="match status" value="1"/>
</dbReference>
<evidence type="ECO:0000256" key="3">
    <source>
        <dbReference type="ARBA" id="ARBA00022741"/>
    </source>
</evidence>
<dbReference type="PANTHER" id="PTHR47552:SF1">
    <property type="entry name" value="PHOSPHORIBOSYLFORMYLGLYCINAMIDINE SYNTHASE SUBUNIT PURQ"/>
    <property type="match status" value="1"/>
</dbReference>
<evidence type="ECO:0000256" key="7">
    <source>
        <dbReference type="ARBA" id="ARBA00022962"/>
    </source>
</evidence>
<sequence length="173" mass="18310">ACRAPVMEAVAEFAARGGLVLGICNGFQILTEAGLLPGAFRPNAHGRYRCGWSHVRVENPSTPFTGACRPGQVLKIPVSHGTGNYQADPDTLRALVRNQQVLFRYCTPEGAVTPGANPNGSAENIAGIVNRTGNVAGVMPHPERATEQVLGSADGRLLFASMVQHLTGRVIRV</sequence>